<reference evidence="7 8" key="1">
    <citation type="journal article" date="2021" name="Arch. Microbiol.">
        <title>Harenicola maris gen. nov., sp. nov. isolated from the Sea of Japan shallow sediments.</title>
        <authorList>
            <person name="Romanenko L.A."/>
            <person name="Kurilenko V.V."/>
            <person name="Chernysheva N.Y."/>
            <person name="Tekutyeva L.A."/>
            <person name="Velansky P.V."/>
            <person name="Svetashev V.I."/>
            <person name="Isaeva M.P."/>
        </authorList>
    </citation>
    <scope>NUCLEOTIDE SEQUENCE [LARGE SCALE GENOMIC DNA]</scope>
    <source>
        <strain evidence="7 8">KMM 3653</strain>
    </source>
</reference>
<evidence type="ECO:0000256" key="3">
    <source>
        <dbReference type="ARBA" id="ARBA00022691"/>
    </source>
</evidence>
<dbReference type="Proteomes" id="UP001315686">
    <property type="component" value="Unassembled WGS sequence"/>
</dbReference>
<feature type="active site" description="Nucleophile" evidence="5">
    <location>
        <position position="337"/>
    </location>
</feature>
<keyword evidence="8" id="KW-1185">Reference proteome</keyword>
<evidence type="ECO:0000256" key="2">
    <source>
        <dbReference type="ARBA" id="ARBA00022679"/>
    </source>
</evidence>
<evidence type="ECO:0000313" key="7">
    <source>
        <dbReference type="EMBL" id="MBT0956694.1"/>
    </source>
</evidence>
<dbReference type="EMBL" id="JADQAZ010000001">
    <property type="protein sequence ID" value="MBT0956694.1"/>
    <property type="molecule type" value="Genomic_DNA"/>
</dbReference>
<dbReference type="GO" id="GO:0008173">
    <property type="term" value="F:RNA methyltransferase activity"/>
    <property type="evidence" value="ECO:0007669"/>
    <property type="project" value="InterPro"/>
</dbReference>
<keyword evidence="4 5" id="KW-0694">RNA-binding</keyword>
<keyword evidence="3 5" id="KW-0949">S-adenosyl-L-methionine</keyword>
<dbReference type="GO" id="GO:0001510">
    <property type="term" value="P:RNA methylation"/>
    <property type="evidence" value="ECO:0007669"/>
    <property type="project" value="InterPro"/>
</dbReference>
<evidence type="ECO:0000256" key="4">
    <source>
        <dbReference type="ARBA" id="ARBA00022884"/>
    </source>
</evidence>
<sequence>MTPAARYAAAAEVLDAVLDGAAAEQSLTAWARRSRFAGSGDRAAVRDHVYDALRARASLAVLGGALSGRGLLLGLMRRSGGDAAALFGADRFSLEALSAEEAAHLAAPEPELPADVPEWLLPQLQADLGGEFDRYNNLLRGRAEVTLRVNAARVSVAEAAAALAAEEIATEPHPEVETALIVTGNPRRVQNSAPYREGLVELQDAGSQVVVKAVPFPGGGRVLDYCAGGGGKVLALAARGEATFFAHDGLPRRMVDLPARAARAGVDVTCIEVPSGTYDLVLADVPCSGSGAWRRQPDAKWRMTAEGLADLTQLQREIIAQCQAITARGGCFCYVTCSVLRAENEDQIAATLGQSGDWEEVETRRFPVGPLQDGFFLSVFRRIV</sequence>
<gene>
    <name evidence="7" type="ORF">IV417_04800</name>
</gene>
<dbReference type="Pfam" id="PF22458">
    <property type="entry name" value="RsmF-B_ferredox"/>
    <property type="match status" value="1"/>
</dbReference>
<accession>A0AAP2CLV6</accession>
<dbReference type="InterPro" id="IPR029063">
    <property type="entry name" value="SAM-dependent_MTases_sf"/>
</dbReference>
<dbReference type="InterPro" id="IPR054728">
    <property type="entry name" value="RsmB-like_ferredoxin"/>
</dbReference>
<comment type="caution">
    <text evidence="7">The sequence shown here is derived from an EMBL/GenBank/DDBJ whole genome shotgun (WGS) entry which is preliminary data.</text>
</comment>
<evidence type="ECO:0000256" key="1">
    <source>
        <dbReference type="ARBA" id="ARBA00022603"/>
    </source>
</evidence>
<keyword evidence="2 5" id="KW-0808">Transferase</keyword>
<dbReference type="AlphaFoldDB" id="A0AAP2CLV6"/>
<dbReference type="Gene3D" id="3.30.70.1170">
    <property type="entry name" value="Sun protein, domain 3"/>
    <property type="match status" value="1"/>
</dbReference>
<proteinExistence type="inferred from homology"/>
<feature type="binding site" evidence="5">
    <location>
        <position position="248"/>
    </location>
    <ligand>
        <name>S-adenosyl-L-methionine</name>
        <dbReference type="ChEBI" id="CHEBI:59789"/>
    </ligand>
</feature>
<protein>
    <submittedName>
        <fullName evidence="7">RsmB/NOP family class I SAM-dependent RNA methyltransferase</fullName>
    </submittedName>
</protein>
<name>A0AAP2CLV6_9RHOB</name>
<dbReference type="PANTHER" id="PTHR22807">
    <property type="entry name" value="NOP2 YEAST -RELATED NOL1/NOP2/FMU SUN DOMAIN-CONTAINING"/>
    <property type="match status" value="1"/>
</dbReference>
<feature type="domain" description="SAM-dependent MTase RsmB/NOP-type" evidence="6">
    <location>
        <begin position="135"/>
        <end position="384"/>
    </location>
</feature>
<comment type="similarity">
    <text evidence="5">Belongs to the class I-like SAM-binding methyltransferase superfamily. RsmB/NOP family.</text>
</comment>
<keyword evidence="1 5" id="KW-0489">Methyltransferase</keyword>
<dbReference type="Gene3D" id="3.40.50.150">
    <property type="entry name" value="Vaccinia Virus protein VP39"/>
    <property type="match status" value="1"/>
</dbReference>
<dbReference type="PROSITE" id="PS51686">
    <property type="entry name" value="SAM_MT_RSMB_NOP"/>
    <property type="match status" value="1"/>
</dbReference>
<dbReference type="SUPFAM" id="SSF53335">
    <property type="entry name" value="S-adenosyl-L-methionine-dependent methyltransferases"/>
    <property type="match status" value="1"/>
</dbReference>
<feature type="binding site" evidence="5">
    <location>
        <position position="284"/>
    </location>
    <ligand>
        <name>S-adenosyl-L-methionine</name>
        <dbReference type="ChEBI" id="CHEBI:59789"/>
    </ligand>
</feature>
<dbReference type="GO" id="GO:0003723">
    <property type="term" value="F:RNA binding"/>
    <property type="evidence" value="ECO:0007669"/>
    <property type="project" value="UniProtKB-UniRule"/>
</dbReference>
<dbReference type="InterPro" id="IPR049560">
    <property type="entry name" value="MeTrfase_RsmB-F_NOP2_cat"/>
</dbReference>
<dbReference type="InterPro" id="IPR001678">
    <property type="entry name" value="MeTrfase_RsmB-F_NOP2_dom"/>
</dbReference>
<evidence type="ECO:0000259" key="6">
    <source>
        <dbReference type="PROSITE" id="PS51686"/>
    </source>
</evidence>
<dbReference type="RefSeq" id="WP_327792889.1">
    <property type="nucleotide sequence ID" value="NZ_JADQAZ010000001.1"/>
</dbReference>
<dbReference type="PANTHER" id="PTHR22807:SF53">
    <property type="entry name" value="RIBOSOMAL RNA SMALL SUBUNIT METHYLTRANSFERASE B-RELATED"/>
    <property type="match status" value="1"/>
</dbReference>
<comment type="caution">
    <text evidence="5">Lacks conserved residue(s) required for the propagation of feature annotation.</text>
</comment>
<dbReference type="InterPro" id="IPR023267">
    <property type="entry name" value="RCMT"/>
</dbReference>
<organism evidence="7 8">
    <name type="scientific">Harenicola maris</name>
    <dbReference type="NCBI Taxonomy" id="2841044"/>
    <lineage>
        <taxon>Bacteria</taxon>
        <taxon>Pseudomonadati</taxon>
        <taxon>Pseudomonadota</taxon>
        <taxon>Alphaproteobacteria</taxon>
        <taxon>Rhodobacterales</taxon>
        <taxon>Paracoccaceae</taxon>
        <taxon>Harenicola</taxon>
    </lineage>
</organism>
<evidence type="ECO:0000256" key="5">
    <source>
        <dbReference type="PROSITE-ProRule" id="PRU01023"/>
    </source>
</evidence>
<dbReference type="Pfam" id="PF01189">
    <property type="entry name" value="Methyltr_RsmB-F"/>
    <property type="match status" value="1"/>
</dbReference>
<dbReference type="PRINTS" id="PR02008">
    <property type="entry name" value="RCMTFAMILY"/>
</dbReference>
<evidence type="ECO:0000313" key="8">
    <source>
        <dbReference type="Proteomes" id="UP001315686"/>
    </source>
</evidence>